<dbReference type="Gene3D" id="1.25.40.20">
    <property type="entry name" value="Ankyrin repeat-containing domain"/>
    <property type="match status" value="1"/>
</dbReference>
<dbReference type="EMBL" id="CAJOBI010360451">
    <property type="protein sequence ID" value="CAF5225920.1"/>
    <property type="molecule type" value="Genomic_DNA"/>
</dbReference>
<feature type="non-terminal residue" evidence="1">
    <location>
        <position position="1"/>
    </location>
</feature>
<name>A0A8S3K7V6_9BILA</name>
<sequence>QTSYSPLYIACRIGNLEIVHTILTHFPHLVCVATLEQILPFAAACSQGHLPIVQLLLTYPNYPFSSCSVFIDRLQRSYVFPFNLNGMIYFTYVRYLTELFIIERIRAVLRAYYVIPRIQY</sequence>
<reference evidence="1" key="1">
    <citation type="submission" date="2021-02" db="EMBL/GenBank/DDBJ databases">
        <authorList>
            <person name="Nowell W R."/>
        </authorList>
    </citation>
    <scope>NUCLEOTIDE SEQUENCE</scope>
</reference>
<evidence type="ECO:0000313" key="1">
    <source>
        <dbReference type="EMBL" id="CAF5225920.1"/>
    </source>
</evidence>
<comment type="caution">
    <text evidence="1">The sequence shown here is derived from an EMBL/GenBank/DDBJ whole genome shotgun (WGS) entry which is preliminary data.</text>
</comment>
<proteinExistence type="predicted"/>
<dbReference type="SUPFAM" id="SSF48403">
    <property type="entry name" value="Ankyrin repeat"/>
    <property type="match status" value="1"/>
</dbReference>
<dbReference type="AlphaFoldDB" id="A0A8S3K7V6"/>
<dbReference type="InterPro" id="IPR002110">
    <property type="entry name" value="Ankyrin_rpt"/>
</dbReference>
<organism evidence="1 2">
    <name type="scientific">Rotaria magnacalcarata</name>
    <dbReference type="NCBI Taxonomy" id="392030"/>
    <lineage>
        <taxon>Eukaryota</taxon>
        <taxon>Metazoa</taxon>
        <taxon>Spiralia</taxon>
        <taxon>Gnathifera</taxon>
        <taxon>Rotifera</taxon>
        <taxon>Eurotatoria</taxon>
        <taxon>Bdelloidea</taxon>
        <taxon>Philodinida</taxon>
        <taxon>Philodinidae</taxon>
        <taxon>Rotaria</taxon>
    </lineage>
</organism>
<protein>
    <recommendedName>
        <fullName evidence="3">ANK_REP_REGION domain-containing protein</fullName>
    </recommendedName>
</protein>
<evidence type="ECO:0000313" key="2">
    <source>
        <dbReference type="Proteomes" id="UP000676336"/>
    </source>
</evidence>
<dbReference type="InterPro" id="IPR036770">
    <property type="entry name" value="Ankyrin_rpt-contain_sf"/>
</dbReference>
<evidence type="ECO:0008006" key="3">
    <source>
        <dbReference type="Google" id="ProtNLM"/>
    </source>
</evidence>
<accession>A0A8S3K7V6</accession>
<dbReference type="Pfam" id="PF13606">
    <property type="entry name" value="Ank_3"/>
    <property type="match status" value="1"/>
</dbReference>
<gene>
    <name evidence="1" type="ORF">SMN809_LOCUS84545</name>
</gene>
<dbReference type="Proteomes" id="UP000676336">
    <property type="component" value="Unassembled WGS sequence"/>
</dbReference>